<feature type="region of interest" description="Disordered" evidence="1">
    <location>
        <begin position="341"/>
        <end position="396"/>
    </location>
</feature>
<sequence length="396" mass="42588">MIMSKMTERIVLPLPELLPRGRAEFREAARLMAAAGLEVDLLSGPGQDLRRARGKITALYEGSLVELLLHPAGRGWSAPAREQDRFFGVVRATGDAGGILLGGVLLSYVEAVEHSRATGCSLSEQDWRDLFRGPTEMIRFSSGRALSADGPTPEQPRTGTGNGEERPGIRWEVGHRLFFSLTQSITTALSCFAAATARRDEAESADSLELATSLMTAAAAALRFTADFSPAHYENDVRPSMMPPHVEPGFSGVQGRDHQVLVEVLRALRPVFGSIDRARYPYDSFKSAAERLFAAHEFVCAKFGGETKPSLLMEAHHKDGSSTSAAAAVVRQMSERRMALIHPHRPSREQHSPGARGGADEPSEPISASGPDGGRSRRRVGDSEDRGGVGGGAPPT</sequence>
<proteinExistence type="predicted"/>
<name>E4N660_KITSK</name>
<dbReference type="KEGG" id="ksk:KSE_08540"/>
<reference evidence="2 3" key="1">
    <citation type="journal article" date="2010" name="DNA Res.">
        <title>Genome sequence of Kitasatospora setae NBRC 14216T: an evolutionary snapshot of the family Streptomycetaceae.</title>
        <authorList>
            <person name="Ichikawa N."/>
            <person name="Oguchi A."/>
            <person name="Ikeda H."/>
            <person name="Ishikawa J."/>
            <person name="Kitani S."/>
            <person name="Watanabe Y."/>
            <person name="Nakamura S."/>
            <person name="Katano Y."/>
            <person name="Kishi E."/>
            <person name="Sasagawa M."/>
            <person name="Ankai A."/>
            <person name="Fukui S."/>
            <person name="Hashimoto Y."/>
            <person name="Kamata S."/>
            <person name="Otoguro M."/>
            <person name="Tanikawa S."/>
            <person name="Nihira T."/>
            <person name="Horinouchi S."/>
            <person name="Ohnishi Y."/>
            <person name="Hayakawa M."/>
            <person name="Kuzuyama T."/>
            <person name="Arisawa A."/>
            <person name="Nomoto F."/>
            <person name="Miura H."/>
            <person name="Takahashi Y."/>
            <person name="Fujita N."/>
        </authorList>
    </citation>
    <scope>NUCLEOTIDE SEQUENCE [LARGE SCALE GENOMIC DNA]</scope>
    <source>
        <strain evidence="3">ATCC 33774 / DSM 43861 / JCM 3304 / KCC A-0304 / NBRC 14216 / KM-6054</strain>
    </source>
</reference>
<protein>
    <submittedName>
        <fullName evidence="2">Uncharacterized protein</fullName>
    </submittedName>
</protein>
<feature type="region of interest" description="Disordered" evidence="1">
    <location>
        <begin position="144"/>
        <end position="167"/>
    </location>
</feature>
<gene>
    <name evidence="2" type="ordered locus">KSE_08540</name>
</gene>
<evidence type="ECO:0000256" key="1">
    <source>
        <dbReference type="SAM" id="MobiDB-lite"/>
    </source>
</evidence>
<organism evidence="2 3">
    <name type="scientific">Kitasatospora setae (strain ATCC 33774 / DSM 43861 / JCM 3304 / KCC A-0304 / NBRC 14216 / KM-6054)</name>
    <name type="common">Streptomyces setae</name>
    <dbReference type="NCBI Taxonomy" id="452652"/>
    <lineage>
        <taxon>Bacteria</taxon>
        <taxon>Bacillati</taxon>
        <taxon>Actinomycetota</taxon>
        <taxon>Actinomycetes</taxon>
        <taxon>Kitasatosporales</taxon>
        <taxon>Streptomycetaceae</taxon>
        <taxon>Kitasatospora</taxon>
    </lineage>
</organism>
<accession>E4N660</accession>
<dbReference type="Proteomes" id="UP000007076">
    <property type="component" value="Chromosome"/>
</dbReference>
<dbReference type="PATRIC" id="fig|452652.3.peg.842"/>
<evidence type="ECO:0000313" key="3">
    <source>
        <dbReference type="Proteomes" id="UP000007076"/>
    </source>
</evidence>
<evidence type="ECO:0000313" key="2">
    <source>
        <dbReference type="EMBL" id="BAJ26691.1"/>
    </source>
</evidence>
<keyword evidence="3" id="KW-1185">Reference proteome</keyword>
<dbReference type="STRING" id="452652.KSE_08540"/>
<dbReference type="HOGENOM" id="CLU_775344_0_0_11"/>
<dbReference type="eggNOG" id="ENOG5032FI1">
    <property type="taxonomic scope" value="Bacteria"/>
</dbReference>
<dbReference type="EMBL" id="AP010968">
    <property type="protein sequence ID" value="BAJ26691.1"/>
    <property type="molecule type" value="Genomic_DNA"/>
</dbReference>
<dbReference type="AlphaFoldDB" id="E4N660"/>